<gene>
    <name evidence="2" type="ORF">ACFSR2_19345</name>
</gene>
<feature type="signal peptide" evidence="1">
    <location>
        <begin position="1"/>
        <end position="19"/>
    </location>
</feature>
<accession>A0ABW5JAI1</accession>
<evidence type="ECO:0008006" key="4">
    <source>
        <dbReference type="Google" id="ProtNLM"/>
    </source>
</evidence>
<evidence type="ECO:0000313" key="3">
    <source>
        <dbReference type="Proteomes" id="UP001597510"/>
    </source>
</evidence>
<dbReference type="Proteomes" id="UP001597510">
    <property type="component" value="Unassembled WGS sequence"/>
</dbReference>
<keyword evidence="1" id="KW-0732">Signal</keyword>
<proteinExistence type="predicted"/>
<name>A0ABW5JAI1_9BACT</name>
<reference evidence="3" key="1">
    <citation type="journal article" date="2019" name="Int. J. Syst. Evol. Microbiol.">
        <title>The Global Catalogue of Microorganisms (GCM) 10K type strain sequencing project: providing services to taxonomists for standard genome sequencing and annotation.</title>
        <authorList>
            <consortium name="The Broad Institute Genomics Platform"/>
            <consortium name="The Broad Institute Genome Sequencing Center for Infectious Disease"/>
            <person name="Wu L."/>
            <person name="Ma J."/>
        </authorList>
    </citation>
    <scope>NUCLEOTIDE SEQUENCE [LARGE SCALE GENOMIC DNA]</scope>
    <source>
        <strain evidence="3">KCTC 52344</strain>
    </source>
</reference>
<sequence>MKKILLVLLLISSQLETLACDICGCANGSAFVGLTPRAGTQFIGLRYRHRTYDSHLNSVLLKTRETYQTAELWARFYPVKKVQLMFFLPYNSNHQVLLNSRAEAVKNGIGDAIVLAHVNVFNSFLDTTNTSHIYQSLMIGGGVKLATGKFEYGYEDEINPNFQLGTGSTDFLLSAIHTIKIHDWGINTEVGARLATRSNAKYRFGNRINGSLTAFYSKNWGGFSIMPNVGALIDYGFRDIKEGQRNSQTGGFATLANAGLEMYYNRFNVGLSYRLPVYQNLGGGELKSLPQYGVSFTVNF</sequence>
<keyword evidence="3" id="KW-1185">Reference proteome</keyword>
<feature type="chain" id="PRO_5045340255" description="Transporter" evidence="1">
    <location>
        <begin position="20"/>
        <end position="300"/>
    </location>
</feature>
<dbReference type="RefSeq" id="WP_340240038.1">
    <property type="nucleotide sequence ID" value="NZ_JBBEWC010000018.1"/>
</dbReference>
<protein>
    <recommendedName>
        <fullName evidence="4">Transporter</fullName>
    </recommendedName>
</protein>
<dbReference type="EMBL" id="JBHULC010000027">
    <property type="protein sequence ID" value="MFD2523061.1"/>
    <property type="molecule type" value="Genomic_DNA"/>
</dbReference>
<comment type="caution">
    <text evidence="2">The sequence shown here is derived from an EMBL/GenBank/DDBJ whole genome shotgun (WGS) entry which is preliminary data.</text>
</comment>
<organism evidence="2 3">
    <name type="scientific">Emticicia soli</name>
    <dbReference type="NCBI Taxonomy" id="2027878"/>
    <lineage>
        <taxon>Bacteria</taxon>
        <taxon>Pseudomonadati</taxon>
        <taxon>Bacteroidota</taxon>
        <taxon>Cytophagia</taxon>
        <taxon>Cytophagales</taxon>
        <taxon>Leadbetterellaceae</taxon>
        <taxon>Emticicia</taxon>
    </lineage>
</organism>
<evidence type="ECO:0000313" key="2">
    <source>
        <dbReference type="EMBL" id="MFD2523061.1"/>
    </source>
</evidence>
<evidence type="ECO:0000256" key="1">
    <source>
        <dbReference type="SAM" id="SignalP"/>
    </source>
</evidence>